<dbReference type="GO" id="GO:0055085">
    <property type="term" value="P:transmembrane transport"/>
    <property type="evidence" value="ECO:0007669"/>
    <property type="project" value="InterPro"/>
</dbReference>
<comment type="subcellular location">
    <subcellularLocation>
        <location evidence="1">Membrane</location>
        <topology evidence="1">Multi-pass membrane protein</topology>
    </subcellularLocation>
</comment>
<dbReference type="InterPro" id="IPR000515">
    <property type="entry name" value="MetI-like"/>
</dbReference>
<organism evidence="8">
    <name type="scientific">freshwater metagenome</name>
    <dbReference type="NCBI Taxonomy" id="449393"/>
    <lineage>
        <taxon>unclassified sequences</taxon>
        <taxon>metagenomes</taxon>
        <taxon>ecological metagenomes</taxon>
    </lineage>
</organism>
<evidence type="ECO:0000256" key="5">
    <source>
        <dbReference type="ARBA" id="ARBA00023136"/>
    </source>
</evidence>
<keyword evidence="5 6" id="KW-0472">Membrane</keyword>
<feature type="transmembrane region" description="Helical" evidence="6">
    <location>
        <begin position="146"/>
        <end position="174"/>
    </location>
</feature>
<name>A0A6J7G6X3_9ZZZZ</name>
<evidence type="ECO:0000313" key="8">
    <source>
        <dbReference type="EMBL" id="CAB4903737.1"/>
    </source>
</evidence>
<protein>
    <submittedName>
        <fullName evidence="8">Unannotated protein</fullName>
    </submittedName>
</protein>
<evidence type="ECO:0000256" key="4">
    <source>
        <dbReference type="ARBA" id="ARBA00022989"/>
    </source>
</evidence>
<accession>A0A6J7G6X3</accession>
<proteinExistence type="predicted"/>
<sequence length="233" mass="25014">MTVLAADGASSSPLHFVEYFLDHRSEDLGLLWSHTWLSVVPVIVGLLIALPLGWVARRHRWTYPPIMSITGVLYTIPSIALFVLVPPILGLDTLDPLQVPIALTVYSVALLVRVVADGLASVPDETVQAATALGFRPLERFFKVELPIAVPVIAAGLRVAVVSNVSIVAVAGTIGLSNLGQLFTQGFQLSTPDAYYPPIVLGIVLCVLLAVVLDSLVVLLNRLLTPWRRAVAT</sequence>
<dbReference type="CDD" id="cd06261">
    <property type="entry name" value="TM_PBP2"/>
    <property type="match status" value="1"/>
</dbReference>
<dbReference type="PANTHER" id="PTHR30177">
    <property type="entry name" value="GLYCINE BETAINE/L-PROLINE TRANSPORT SYSTEM PERMEASE PROTEIN PROW"/>
    <property type="match status" value="1"/>
</dbReference>
<evidence type="ECO:0000259" key="7">
    <source>
        <dbReference type="PROSITE" id="PS50928"/>
    </source>
</evidence>
<evidence type="ECO:0000256" key="2">
    <source>
        <dbReference type="ARBA" id="ARBA00022448"/>
    </source>
</evidence>
<keyword evidence="4 6" id="KW-1133">Transmembrane helix</keyword>
<evidence type="ECO:0000256" key="6">
    <source>
        <dbReference type="SAM" id="Phobius"/>
    </source>
</evidence>
<evidence type="ECO:0000256" key="1">
    <source>
        <dbReference type="ARBA" id="ARBA00004141"/>
    </source>
</evidence>
<dbReference type="GO" id="GO:0031460">
    <property type="term" value="P:glycine betaine transport"/>
    <property type="evidence" value="ECO:0007669"/>
    <property type="project" value="TreeGrafter"/>
</dbReference>
<dbReference type="PANTHER" id="PTHR30177:SF4">
    <property type="entry name" value="OSMOPROTECTANT IMPORT PERMEASE PROTEIN OSMW"/>
    <property type="match status" value="1"/>
</dbReference>
<feature type="transmembrane region" description="Helical" evidence="6">
    <location>
        <begin position="194"/>
        <end position="220"/>
    </location>
</feature>
<evidence type="ECO:0000256" key="3">
    <source>
        <dbReference type="ARBA" id="ARBA00022692"/>
    </source>
</evidence>
<dbReference type="GO" id="GO:0016020">
    <property type="term" value="C:membrane"/>
    <property type="evidence" value="ECO:0007669"/>
    <property type="project" value="UniProtKB-SubCell"/>
</dbReference>
<gene>
    <name evidence="8" type="ORF">UFOPK3564_00740</name>
</gene>
<dbReference type="Pfam" id="PF00528">
    <property type="entry name" value="BPD_transp_1"/>
    <property type="match status" value="1"/>
</dbReference>
<dbReference type="InterPro" id="IPR051204">
    <property type="entry name" value="ABC_transp_perm/SBD"/>
</dbReference>
<feature type="domain" description="ABC transmembrane type-1" evidence="7">
    <location>
        <begin position="31"/>
        <end position="217"/>
    </location>
</feature>
<feature type="transmembrane region" description="Helical" evidence="6">
    <location>
        <begin position="97"/>
        <end position="116"/>
    </location>
</feature>
<reference evidence="8" key="1">
    <citation type="submission" date="2020-05" db="EMBL/GenBank/DDBJ databases">
        <authorList>
            <person name="Chiriac C."/>
            <person name="Salcher M."/>
            <person name="Ghai R."/>
            <person name="Kavagutti S V."/>
        </authorList>
    </citation>
    <scope>NUCLEOTIDE SEQUENCE</scope>
</reference>
<dbReference type="Gene3D" id="1.10.3720.10">
    <property type="entry name" value="MetI-like"/>
    <property type="match status" value="1"/>
</dbReference>
<keyword evidence="3 6" id="KW-0812">Transmembrane</keyword>
<feature type="transmembrane region" description="Helical" evidence="6">
    <location>
        <begin position="35"/>
        <end position="54"/>
    </location>
</feature>
<dbReference type="PROSITE" id="PS50928">
    <property type="entry name" value="ABC_TM1"/>
    <property type="match status" value="1"/>
</dbReference>
<keyword evidence="2" id="KW-0813">Transport</keyword>
<feature type="transmembrane region" description="Helical" evidence="6">
    <location>
        <begin position="66"/>
        <end position="85"/>
    </location>
</feature>
<dbReference type="InterPro" id="IPR035906">
    <property type="entry name" value="MetI-like_sf"/>
</dbReference>
<dbReference type="EMBL" id="CAFBMK010000028">
    <property type="protein sequence ID" value="CAB4903737.1"/>
    <property type="molecule type" value="Genomic_DNA"/>
</dbReference>
<dbReference type="SUPFAM" id="SSF161098">
    <property type="entry name" value="MetI-like"/>
    <property type="match status" value="1"/>
</dbReference>
<dbReference type="AlphaFoldDB" id="A0A6J7G6X3"/>